<dbReference type="PANTHER" id="PTHR43689:SF8">
    <property type="entry name" value="ALPHA_BETA-HYDROLASES SUPERFAMILY PROTEIN"/>
    <property type="match status" value="1"/>
</dbReference>
<evidence type="ECO:0000259" key="1">
    <source>
        <dbReference type="Pfam" id="PF00561"/>
    </source>
</evidence>
<evidence type="ECO:0000313" key="2">
    <source>
        <dbReference type="EMBL" id="PTX57945.1"/>
    </source>
</evidence>
<feature type="domain" description="AB hydrolase-1" evidence="1">
    <location>
        <begin position="24"/>
        <end position="261"/>
    </location>
</feature>
<dbReference type="InterPro" id="IPR000073">
    <property type="entry name" value="AB_hydrolase_1"/>
</dbReference>
<reference evidence="2 3" key="1">
    <citation type="submission" date="2018-04" db="EMBL/GenBank/DDBJ databases">
        <title>Genomic Encyclopedia of Archaeal and Bacterial Type Strains, Phase II (KMG-II): from individual species to whole genera.</title>
        <authorList>
            <person name="Goeker M."/>
        </authorList>
    </citation>
    <scope>NUCLEOTIDE SEQUENCE [LARGE SCALE GENOMIC DNA]</scope>
    <source>
        <strain evidence="2 3">DSM 100977</strain>
    </source>
</reference>
<dbReference type="PANTHER" id="PTHR43689">
    <property type="entry name" value="HYDROLASE"/>
    <property type="match status" value="1"/>
</dbReference>
<sequence>MAQASRFVTARPHKWHVQEHGEGPRVLLIHGAGGSTHSWRKMFPRLAEDFQTLAVDLPGQGFSTLGNKSRCGLDHMAHDLAHLLDQLDFTPSAVIGHSAGAALMFRMALNQPDLANTRLISINGALENFRGIAGLLFPAMAKFLALNPLTAPLFAMTASSPDRVKSLIASTGSTLEPEGLAQYHKLISDRDHVEATLLMMAQWSLDGLLRDIPNLSQQVLFLAGENDKAVPPDTSLKAAKRIKNATCVTLPKLGHLMHEEDASGCLEHILPAL</sequence>
<dbReference type="Gene3D" id="3.40.50.1820">
    <property type="entry name" value="alpha/beta hydrolase"/>
    <property type="match status" value="1"/>
</dbReference>
<dbReference type="InterPro" id="IPR017497">
    <property type="entry name" value="BchO"/>
</dbReference>
<dbReference type="Pfam" id="PF00561">
    <property type="entry name" value="Abhydrolase_1"/>
    <property type="match status" value="1"/>
</dbReference>
<dbReference type="NCBIfam" id="TIGR03056">
    <property type="entry name" value="bchO_mg_che_rel"/>
    <property type="match status" value="1"/>
</dbReference>
<gene>
    <name evidence="2" type="ORF">C8N43_2620</name>
</gene>
<dbReference type="InterPro" id="IPR029058">
    <property type="entry name" value="AB_hydrolase_fold"/>
</dbReference>
<organism evidence="2 3">
    <name type="scientific">Litoreibacter ponti</name>
    <dbReference type="NCBI Taxonomy" id="1510457"/>
    <lineage>
        <taxon>Bacteria</taxon>
        <taxon>Pseudomonadati</taxon>
        <taxon>Pseudomonadota</taxon>
        <taxon>Alphaproteobacteria</taxon>
        <taxon>Rhodobacterales</taxon>
        <taxon>Roseobacteraceae</taxon>
        <taxon>Litoreibacter</taxon>
    </lineage>
</organism>
<accession>A0A2T6BPE9</accession>
<protein>
    <submittedName>
        <fullName evidence="2">Magnesium chelatase accessory protein</fullName>
    </submittedName>
</protein>
<keyword evidence="3" id="KW-1185">Reference proteome</keyword>
<comment type="caution">
    <text evidence="2">The sequence shown here is derived from an EMBL/GenBank/DDBJ whole genome shotgun (WGS) entry which is preliminary data.</text>
</comment>
<dbReference type="SUPFAM" id="SSF53474">
    <property type="entry name" value="alpha/beta-Hydrolases"/>
    <property type="match status" value="1"/>
</dbReference>
<dbReference type="EMBL" id="QBKS01000001">
    <property type="protein sequence ID" value="PTX57945.1"/>
    <property type="molecule type" value="Genomic_DNA"/>
</dbReference>
<dbReference type="AlphaFoldDB" id="A0A2T6BPE9"/>
<dbReference type="Proteomes" id="UP000243978">
    <property type="component" value="Unassembled WGS sequence"/>
</dbReference>
<dbReference type="PRINTS" id="PR00111">
    <property type="entry name" value="ABHYDROLASE"/>
</dbReference>
<evidence type="ECO:0000313" key="3">
    <source>
        <dbReference type="Proteomes" id="UP000243978"/>
    </source>
</evidence>
<name>A0A2T6BPE9_9RHOB</name>
<proteinExistence type="predicted"/>